<comment type="subcellular location">
    <subcellularLocation>
        <location evidence="1">Cell membrane</location>
        <topology evidence="1">Multi-pass membrane protein</topology>
    </subcellularLocation>
</comment>
<dbReference type="CDD" id="cd06582">
    <property type="entry name" value="TM_PBP1_LivH_like"/>
    <property type="match status" value="1"/>
</dbReference>
<feature type="transmembrane region" description="Helical" evidence="9">
    <location>
        <begin position="345"/>
        <end position="373"/>
    </location>
</feature>
<feature type="transmembrane region" description="Helical" evidence="9">
    <location>
        <begin position="312"/>
        <end position="333"/>
    </location>
</feature>
<evidence type="ECO:0000256" key="7">
    <source>
        <dbReference type="ARBA" id="ARBA00023136"/>
    </source>
</evidence>
<sequence>MPAVNLDAEKIYVTKVGPAPPPYTMRIDYRLTQQGQTSPSFVLCGFGPSERDDKVIELKILSTPTEIFSPMKLHILNRYWLDRHDLSYPADPGPGDTEANVPEVPKALAYLLQSVANGLPNMAMTTLIAVAYALIFGLVGRINLAFGDFAALGGIVSIAAVLTMLALGSNSLALNLVLAALIGVGLAVLAGQVVEHLVFAPLAFRRGQSILIATVGVAAIMRELMRLLEGPENRWVPPIDAMPIPLVKAEGFIVNVTPMQIGVGLGATLLALLVARLMQVSEFGRRWRAISDDALMANLLGISSRGMLSQTFALASALAGLSGFIMTATYGGTDAYSGVLIGLKGLVAAVIGGIGSVQGALLGGLALGLFEMVWQAYLPIGDRDVAVMVVMVVMLIFRPGGFLGYAETGPRQV</sequence>
<feature type="transmembrane region" description="Helical" evidence="9">
    <location>
        <begin position="149"/>
        <end position="167"/>
    </location>
</feature>
<evidence type="ECO:0000313" key="11">
    <source>
        <dbReference type="Proteomes" id="UP001156882"/>
    </source>
</evidence>
<evidence type="ECO:0000256" key="5">
    <source>
        <dbReference type="ARBA" id="ARBA00022970"/>
    </source>
</evidence>
<dbReference type="InterPro" id="IPR001851">
    <property type="entry name" value="ABC_transp_permease"/>
</dbReference>
<proteinExistence type="inferred from homology"/>
<dbReference type="InterPro" id="IPR052157">
    <property type="entry name" value="BCAA_transport_permease"/>
</dbReference>
<evidence type="ECO:0000256" key="2">
    <source>
        <dbReference type="ARBA" id="ARBA00022448"/>
    </source>
</evidence>
<reference evidence="11" key="1">
    <citation type="journal article" date="2019" name="Int. J. Syst. Evol. Microbiol.">
        <title>The Global Catalogue of Microorganisms (GCM) 10K type strain sequencing project: providing services to taxonomists for standard genome sequencing and annotation.</title>
        <authorList>
            <consortium name="The Broad Institute Genomics Platform"/>
            <consortium name="The Broad Institute Genome Sequencing Center for Infectious Disease"/>
            <person name="Wu L."/>
            <person name="Ma J."/>
        </authorList>
    </citation>
    <scope>NUCLEOTIDE SEQUENCE [LARGE SCALE GENOMIC DNA]</scope>
    <source>
        <strain evidence="11">NBRC 101365</strain>
    </source>
</reference>
<feature type="transmembrane region" description="Helical" evidence="9">
    <location>
        <begin position="173"/>
        <end position="198"/>
    </location>
</feature>
<evidence type="ECO:0000256" key="4">
    <source>
        <dbReference type="ARBA" id="ARBA00022692"/>
    </source>
</evidence>
<dbReference type="Proteomes" id="UP001156882">
    <property type="component" value="Unassembled WGS sequence"/>
</dbReference>
<gene>
    <name evidence="10" type="ORF">GCM10007874_43760</name>
</gene>
<name>A0ABQ6CRM3_9HYPH</name>
<feature type="transmembrane region" description="Helical" evidence="9">
    <location>
        <begin position="259"/>
        <end position="278"/>
    </location>
</feature>
<keyword evidence="2" id="KW-0813">Transport</keyword>
<comment type="similarity">
    <text evidence="8">Belongs to the binding-protein-dependent transport system permease family. LivHM subfamily.</text>
</comment>
<keyword evidence="3" id="KW-1003">Cell membrane</keyword>
<accession>A0ABQ6CRM3</accession>
<evidence type="ECO:0000256" key="3">
    <source>
        <dbReference type="ARBA" id="ARBA00022475"/>
    </source>
</evidence>
<evidence type="ECO:0000256" key="6">
    <source>
        <dbReference type="ARBA" id="ARBA00022989"/>
    </source>
</evidence>
<keyword evidence="7 9" id="KW-0472">Membrane</keyword>
<keyword evidence="6 9" id="KW-1133">Transmembrane helix</keyword>
<feature type="transmembrane region" description="Helical" evidence="9">
    <location>
        <begin position="385"/>
        <end position="406"/>
    </location>
</feature>
<organism evidence="10 11">
    <name type="scientific">Labrys miyagiensis</name>
    <dbReference type="NCBI Taxonomy" id="346912"/>
    <lineage>
        <taxon>Bacteria</taxon>
        <taxon>Pseudomonadati</taxon>
        <taxon>Pseudomonadota</taxon>
        <taxon>Alphaproteobacteria</taxon>
        <taxon>Hyphomicrobiales</taxon>
        <taxon>Xanthobacteraceae</taxon>
        <taxon>Labrys</taxon>
    </lineage>
</organism>
<evidence type="ECO:0000256" key="8">
    <source>
        <dbReference type="ARBA" id="ARBA00037998"/>
    </source>
</evidence>
<evidence type="ECO:0000256" key="1">
    <source>
        <dbReference type="ARBA" id="ARBA00004651"/>
    </source>
</evidence>
<dbReference type="PANTHER" id="PTHR11795">
    <property type="entry name" value="BRANCHED-CHAIN AMINO ACID TRANSPORT SYSTEM PERMEASE PROTEIN LIVH"/>
    <property type="match status" value="1"/>
</dbReference>
<keyword evidence="11" id="KW-1185">Reference proteome</keyword>
<feature type="transmembrane region" description="Helical" evidence="9">
    <location>
        <begin position="122"/>
        <end position="142"/>
    </location>
</feature>
<dbReference type="Pfam" id="PF02653">
    <property type="entry name" value="BPD_transp_2"/>
    <property type="match status" value="1"/>
</dbReference>
<protein>
    <submittedName>
        <fullName evidence="10">Branched-chain amino acid ABC transporter permease</fullName>
    </submittedName>
</protein>
<comment type="caution">
    <text evidence="10">The sequence shown here is derived from an EMBL/GenBank/DDBJ whole genome shotgun (WGS) entry which is preliminary data.</text>
</comment>
<dbReference type="EMBL" id="BSPC01000048">
    <property type="protein sequence ID" value="GLS21359.1"/>
    <property type="molecule type" value="Genomic_DNA"/>
</dbReference>
<keyword evidence="4 9" id="KW-0812">Transmembrane</keyword>
<evidence type="ECO:0000256" key="9">
    <source>
        <dbReference type="SAM" id="Phobius"/>
    </source>
</evidence>
<dbReference type="PANTHER" id="PTHR11795:SF445">
    <property type="entry name" value="AMINO ACID ABC TRANSPORTER PERMEASE PROTEIN"/>
    <property type="match status" value="1"/>
</dbReference>
<keyword evidence="5" id="KW-0029">Amino-acid transport</keyword>
<evidence type="ECO:0000313" key="10">
    <source>
        <dbReference type="EMBL" id="GLS21359.1"/>
    </source>
</evidence>